<keyword evidence="1" id="KW-1133">Transmembrane helix</keyword>
<keyword evidence="1" id="KW-0472">Membrane</keyword>
<gene>
    <name evidence="2" type="ORF">GE061_002066</name>
</gene>
<protein>
    <submittedName>
        <fullName evidence="2">Uncharacterized protein</fullName>
    </submittedName>
</protein>
<sequence length="311" mass="36206">MISRWKEYIHRDYIPGDTYRYVFQKNLDIQTSYVFYRFAICLGNTVLLVVVLFSLFLPCPPDTRKEYTDCLSSWSRLYTAWPFYLSNWGLSVNFVQSVLGFALTIRAYWSQRCSKKRNVTPPFLQVKNEHKLTTATGLFWSLSTASTVFAILIVLFYWTTVFDYSKKREWAMVINICCGHLFNLLVMVIDKCIVAYPVMVTHIFILLILHVCYGATNGIYYLMGGLDKYKEKHFLNRYMNWEEPLNCLLSSSLLMILSVLLIEPIIMGDTYKHKKFRPQQILDAYGNTTDKVIKKNESISSRLHLPGTAST</sequence>
<evidence type="ECO:0000256" key="1">
    <source>
        <dbReference type="SAM" id="Phobius"/>
    </source>
</evidence>
<reference evidence="2" key="1">
    <citation type="journal article" date="2021" name="Mol. Ecol. Resour.">
        <title>Apolygus lucorum genome provides insights into omnivorousness and mesophyll feeding.</title>
        <authorList>
            <person name="Liu Y."/>
            <person name="Liu H."/>
            <person name="Wang H."/>
            <person name="Huang T."/>
            <person name="Liu B."/>
            <person name="Yang B."/>
            <person name="Yin L."/>
            <person name="Li B."/>
            <person name="Zhang Y."/>
            <person name="Zhang S."/>
            <person name="Jiang F."/>
            <person name="Zhang X."/>
            <person name="Ren Y."/>
            <person name="Wang B."/>
            <person name="Wang S."/>
            <person name="Lu Y."/>
            <person name="Wu K."/>
            <person name="Fan W."/>
            <person name="Wang G."/>
        </authorList>
    </citation>
    <scope>NUCLEOTIDE SEQUENCE</scope>
    <source>
        <strain evidence="2">12Hb</strain>
    </source>
</reference>
<feature type="transmembrane region" description="Helical" evidence="1">
    <location>
        <begin position="34"/>
        <end position="57"/>
    </location>
</feature>
<dbReference type="OrthoDB" id="419711at2759"/>
<dbReference type="GO" id="GO:0016020">
    <property type="term" value="C:membrane"/>
    <property type="evidence" value="ECO:0007669"/>
    <property type="project" value="TreeGrafter"/>
</dbReference>
<dbReference type="PANTHER" id="PTHR12242">
    <property type="entry name" value="OS02G0130600 PROTEIN-RELATED"/>
    <property type="match status" value="1"/>
</dbReference>
<evidence type="ECO:0000313" key="3">
    <source>
        <dbReference type="Proteomes" id="UP000466442"/>
    </source>
</evidence>
<comment type="caution">
    <text evidence="2">The sequence shown here is derived from an EMBL/GenBank/DDBJ whole genome shotgun (WGS) entry which is preliminary data.</text>
</comment>
<feature type="transmembrane region" description="Helical" evidence="1">
    <location>
        <begin position="170"/>
        <end position="189"/>
    </location>
</feature>
<name>A0A8S9X412_APOLU</name>
<accession>A0A8S9X412</accession>
<feature type="transmembrane region" description="Helical" evidence="1">
    <location>
        <begin position="243"/>
        <end position="267"/>
    </location>
</feature>
<dbReference type="InterPro" id="IPR049352">
    <property type="entry name" value="Rost"/>
</dbReference>
<keyword evidence="1" id="KW-0812">Transmembrane</keyword>
<dbReference type="EMBL" id="WIXP02000010">
    <property type="protein sequence ID" value="KAF6203732.1"/>
    <property type="molecule type" value="Genomic_DNA"/>
</dbReference>
<feature type="transmembrane region" description="Helical" evidence="1">
    <location>
        <begin position="201"/>
        <end position="223"/>
    </location>
</feature>
<dbReference type="PANTHER" id="PTHR12242:SF1">
    <property type="entry name" value="MYND-TYPE DOMAIN-CONTAINING PROTEIN"/>
    <property type="match status" value="1"/>
</dbReference>
<evidence type="ECO:0000313" key="2">
    <source>
        <dbReference type="EMBL" id="KAF6203732.1"/>
    </source>
</evidence>
<dbReference type="Proteomes" id="UP000466442">
    <property type="component" value="Unassembled WGS sequence"/>
</dbReference>
<feature type="transmembrane region" description="Helical" evidence="1">
    <location>
        <begin position="88"/>
        <end position="109"/>
    </location>
</feature>
<dbReference type="Pfam" id="PF21534">
    <property type="entry name" value="Rost"/>
    <property type="match status" value="1"/>
</dbReference>
<organism evidence="2 3">
    <name type="scientific">Apolygus lucorum</name>
    <name type="common">Small green plant bug</name>
    <name type="synonym">Lygocoris lucorum</name>
    <dbReference type="NCBI Taxonomy" id="248454"/>
    <lineage>
        <taxon>Eukaryota</taxon>
        <taxon>Metazoa</taxon>
        <taxon>Ecdysozoa</taxon>
        <taxon>Arthropoda</taxon>
        <taxon>Hexapoda</taxon>
        <taxon>Insecta</taxon>
        <taxon>Pterygota</taxon>
        <taxon>Neoptera</taxon>
        <taxon>Paraneoptera</taxon>
        <taxon>Hemiptera</taxon>
        <taxon>Heteroptera</taxon>
        <taxon>Panheteroptera</taxon>
        <taxon>Cimicomorpha</taxon>
        <taxon>Miridae</taxon>
        <taxon>Mirini</taxon>
        <taxon>Apolygus</taxon>
    </lineage>
</organism>
<feature type="transmembrane region" description="Helical" evidence="1">
    <location>
        <begin position="137"/>
        <end position="158"/>
    </location>
</feature>
<dbReference type="AlphaFoldDB" id="A0A8S9X412"/>
<proteinExistence type="predicted"/>
<keyword evidence="3" id="KW-1185">Reference proteome</keyword>